<reference evidence="1 2" key="1">
    <citation type="journal article" date="2024" name="Genome Biol. Evol.">
        <title>Chromosome-level genome assembly of the viviparous eelpout Zoarces viviparus.</title>
        <authorList>
            <person name="Fuhrmann N."/>
            <person name="Brasseur M.V."/>
            <person name="Bakowski C.E."/>
            <person name="Podsiadlowski L."/>
            <person name="Prost S."/>
            <person name="Krehenwinkel H."/>
            <person name="Mayer C."/>
        </authorList>
    </citation>
    <scope>NUCLEOTIDE SEQUENCE [LARGE SCALE GENOMIC DNA]</scope>
    <source>
        <strain evidence="1">NO-MEL_2022_Ind0_liver</strain>
    </source>
</reference>
<sequence length="84" mass="9198">MILSRGTMPSGRADAAEIYGLHKNVHPAKNDTFFPSPYSRPECDSAPRGPEPWIRPAGARSLVRAPIFRGAFGRLPPETSHTMP</sequence>
<gene>
    <name evidence="1" type="ORF">VZT92_012296</name>
</gene>
<name>A0AAW1F8H7_ZOAVI</name>
<evidence type="ECO:0000313" key="2">
    <source>
        <dbReference type="Proteomes" id="UP001488805"/>
    </source>
</evidence>
<dbReference type="Proteomes" id="UP001488805">
    <property type="component" value="Unassembled WGS sequence"/>
</dbReference>
<proteinExistence type="predicted"/>
<protein>
    <submittedName>
        <fullName evidence="1">Uncharacterized protein</fullName>
    </submittedName>
</protein>
<comment type="caution">
    <text evidence="1">The sequence shown here is derived from an EMBL/GenBank/DDBJ whole genome shotgun (WGS) entry which is preliminary data.</text>
</comment>
<organism evidence="1 2">
    <name type="scientific">Zoarces viviparus</name>
    <name type="common">Viviparous eelpout</name>
    <name type="synonym">Blennius viviparus</name>
    <dbReference type="NCBI Taxonomy" id="48416"/>
    <lineage>
        <taxon>Eukaryota</taxon>
        <taxon>Metazoa</taxon>
        <taxon>Chordata</taxon>
        <taxon>Craniata</taxon>
        <taxon>Vertebrata</taxon>
        <taxon>Euteleostomi</taxon>
        <taxon>Actinopterygii</taxon>
        <taxon>Neopterygii</taxon>
        <taxon>Teleostei</taxon>
        <taxon>Neoteleostei</taxon>
        <taxon>Acanthomorphata</taxon>
        <taxon>Eupercaria</taxon>
        <taxon>Perciformes</taxon>
        <taxon>Cottioidei</taxon>
        <taxon>Zoarcales</taxon>
        <taxon>Zoarcidae</taxon>
        <taxon>Zoarcinae</taxon>
        <taxon>Zoarces</taxon>
    </lineage>
</organism>
<accession>A0AAW1F8H7</accession>
<dbReference type="EMBL" id="JBCEZU010000100">
    <property type="protein sequence ID" value="KAK9530816.1"/>
    <property type="molecule type" value="Genomic_DNA"/>
</dbReference>
<dbReference type="AlphaFoldDB" id="A0AAW1F8H7"/>
<keyword evidence="2" id="KW-1185">Reference proteome</keyword>
<evidence type="ECO:0000313" key="1">
    <source>
        <dbReference type="EMBL" id="KAK9530816.1"/>
    </source>
</evidence>